<dbReference type="PANTHER" id="PTHR31977">
    <property type="entry name" value="UPF0696 PROTEIN C11ORF68"/>
    <property type="match status" value="1"/>
</dbReference>
<dbReference type="AlphaFoldDB" id="A0A0U5GA07"/>
<dbReference type="Gene3D" id="3.30.760.10">
    <property type="entry name" value="RNA Cap, Translation Initiation Factor Eif4e"/>
    <property type="match status" value="1"/>
</dbReference>
<dbReference type="EMBL" id="CDMC01000009">
    <property type="protein sequence ID" value="CEL07422.1"/>
    <property type="molecule type" value="Genomic_DNA"/>
</dbReference>
<dbReference type="InterPro" id="IPR015034">
    <property type="entry name" value="Bles03"/>
</dbReference>
<comment type="similarity">
    <text evidence="1">Belongs to the UPF0696 family.</text>
</comment>
<proteinExistence type="inferred from homology"/>
<evidence type="ECO:0000313" key="3">
    <source>
        <dbReference type="Proteomes" id="UP000054771"/>
    </source>
</evidence>
<dbReference type="Pfam" id="PF08939">
    <property type="entry name" value="Bles03"/>
    <property type="match status" value="1"/>
</dbReference>
<keyword evidence="3" id="KW-1185">Reference proteome</keyword>
<evidence type="ECO:0000313" key="2">
    <source>
        <dbReference type="EMBL" id="CEL07422.1"/>
    </source>
</evidence>
<dbReference type="InterPro" id="IPR023398">
    <property type="entry name" value="TIF_eIF4e-like"/>
</dbReference>
<dbReference type="OrthoDB" id="10067381at2759"/>
<evidence type="ECO:0000256" key="1">
    <source>
        <dbReference type="ARBA" id="ARBA00010568"/>
    </source>
</evidence>
<reference evidence="3" key="1">
    <citation type="journal article" date="2016" name="Genome Announc.">
        <title>Draft genome sequences of fungus Aspergillus calidoustus.</title>
        <authorList>
            <person name="Horn F."/>
            <person name="Linde J."/>
            <person name="Mattern D.J."/>
            <person name="Walther G."/>
            <person name="Guthke R."/>
            <person name="Scherlach K."/>
            <person name="Martin K."/>
            <person name="Brakhage A.A."/>
            <person name="Petzke L."/>
            <person name="Valiante V."/>
        </authorList>
    </citation>
    <scope>NUCLEOTIDE SEQUENCE [LARGE SCALE GENOMIC DNA]</scope>
    <source>
        <strain evidence="3">SF006504</strain>
    </source>
</reference>
<accession>A0A0U5GA07</accession>
<dbReference type="PANTHER" id="PTHR31977:SF1">
    <property type="entry name" value="UPF0696 PROTEIN C11ORF68"/>
    <property type="match status" value="1"/>
</dbReference>
<evidence type="ECO:0008006" key="4">
    <source>
        <dbReference type="Google" id="ProtNLM"/>
    </source>
</evidence>
<name>A0A0U5GA07_ASPCI</name>
<protein>
    <recommendedName>
        <fullName evidence="4">DUF1917-domain-containing protein</fullName>
    </recommendedName>
</protein>
<sequence>MTSRTTPAFMVSPPIVFQVIANGMTGEEDETTRLEQEATEYDTEKYWTKIHPHLLSTLQEKVRNEEKQRATQKMSPTPMDIDKPTCMPPDRLGRGESSSAFLARLPASTTKEENAGPWIYLHTPESEREQPEIATLQRRGQEALYAYENEEARLRQENDQKGGSNVALSRKLSPLRRELEARLFALAQETDVVSGKWLLFTTPDRVDSYWRRVVEGTMRGELGYAAKVATDAGGAQKARLICVYTKDYRDREDIKRVLMSLMELGLVRKGERPVYYKCDVLTYLEIMSGNPYGLKPTLCSSGDVMNGKV</sequence>
<organism evidence="2 3">
    <name type="scientific">Aspergillus calidoustus</name>
    <dbReference type="NCBI Taxonomy" id="454130"/>
    <lineage>
        <taxon>Eukaryota</taxon>
        <taxon>Fungi</taxon>
        <taxon>Dikarya</taxon>
        <taxon>Ascomycota</taxon>
        <taxon>Pezizomycotina</taxon>
        <taxon>Eurotiomycetes</taxon>
        <taxon>Eurotiomycetidae</taxon>
        <taxon>Eurotiales</taxon>
        <taxon>Aspergillaceae</taxon>
        <taxon>Aspergillus</taxon>
        <taxon>Aspergillus subgen. Nidulantes</taxon>
    </lineage>
</organism>
<gene>
    <name evidence="2" type="ORF">ASPCAL10579</name>
</gene>
<dbReference type="Proteomes" id="UP000054771">
    <property type="component" value="Unassembled WGS sequence"/>
</dbReference>
<dbReference type="OMA" id="RPIYYKC"/>
<dbReference type="SUPFAM" id="SSF55418">
    <property type="entry name" value="eIF4e-like"/>
    <property type="match status" value="1"/>
</dbReference>